<evidence type="ECO:0000256" key="6">
    <source>
        <dbReference type="RuleBase" id="RU362132"/>
    </source>
</evidence>
<dbReference type="Gene3D" id="3.40.50.1220">
    <property type="entry name" value="TPP-binding domain"/>
    <property type="match status" value="1"/>
</dbReference>
<dbReference type="Pfam" id="PF02776">
    <property type="entry name" value="TPP_enzyme_N"/>
    <property type="match status" value="1"/>
</dbReference>
<evidence type="ECO:0000256" key="4">
    <source>
        <dbReference type="ARBA" id="ARBA00022723"/>
    </source>
</evidence>
<accession>A0A974A3V2</accession>
<dbReference type="Gene3D" id="3.40.50.970">
    <property type="match status" value="2"/>
</dbReference>
<dbReference type="SUPFAM" id="SSF52467">
    <property type="entry name" value="DHS-like NAD/FAD-binding domain"/>
    <property type="match status" value="1"/>
</dbReference>
<dbReference type="GO" id="GO:0000287">
    <property type="term" value="F:magnesium ion binding"/>
    <property type="evidence" value="ECO:0007669"/>
    <property type="project" value="InterPro"/>
</dbReference>
<feature type="domain" description="Thiamine pyrophosphate enzyme TPP-binding" evidence="8">
    <location>
        <begin position="387"/>
        <end position="535"/>
    </location>
</feature>
<evidence type="ECO:0000259" key="7">
    <source>
        <dbReference type="Pfam" id="PF00205"/>
    </source>
</evidence>
<dbReference type="GO" id="GO:0009099">
    <property type="term" value="P:L-valine biosynthetic process"/>
    <property type="evidence" value="ECO:0007669"/>
    <property type="project" value="TreeGrafter"/>
</dbReference>
<dbReference type="GO" id="GO:0009097">
    <property type="term" value="P:isoleucine biosynthetic process"/>
    <property type="evidence" value="ECO:0007669"/>
    <property type="project" value="TreeGrafter"/>
</dbReference>
<evidence type="ECO:0000259" key="9">
    <source>
        <dbReference type="Pfam" id="PF02776"/>
    </source>
</evidence>
<dbReference type="GO" id="GO:0003984">
    <property type="term" value="F:acetolactate synthase activity"/>
    <property type="evidence" value="ECO:0007669"/>
    <property type="project" value="TreeGrafter"/>
</dbReference>
<dbReference type="PROSITE" id="PS00187">
    <property type="entry name" value="TPP_ENZYMES"/>
    <property type="match status" value="1"/>
</dbReference>
<evidence type="ECO:0000256" key="3">
    <source>
        <dbReference type="ARBA" id="ARBA00007812"/>
    </source>
</evidence>
<comment type="cofactor">
    <cofactor evidence="1">
        <name>Mg(2+)</name>
        <dbReference type="ChEBI" id="CHEBI:18420"/>
    </cofactor>
</comment>
<dbReference type="InterPro" id="IPR011766">
    <property type="entry name" value="TPP_enzyme_TPP-bd"/>
</dbReference>
<dbReference type="InterPro" id="IPR029061">
    <property type="entry name" value="THDP-binding"/>
</dbReference>
<sequence length="573" mass="59909">MAQIDGGQALVATLKRFGVDTIFTLHGGHLDCVYQAAVAEGLRIIDHRHEQAAGIAATGYARTTGKVGVAMVTAGGGITNVVTAIANAYSDCVASVFLGGAPPLRDFDALPVNSGYDQLSVMGGITKWCHRVTHVERLPDLLGRAFHIAREGRPGPVYLDLPSDVLFALVEVSDLAYPNGEAKISRPSPSKAAVATALELLRNAERPVILAGGGVAYSGGAGLLTRFAELAGIPVATNNKSRGALATDNPLWVRGFGTLGAAAARGAGQPDVVLLLGARLGLYTGGRRKSVIPADAKIIQVDIAAEEIGRVRDVELGVVSDCRQLLEALIEQAGNGPWPDRREWLSGLRGDNAPKPPLPGPGDGLTPGVLASTLASAAPPDAIFVLDGGETPAWFDGFAASSKPGRWLGHGYMGIMGEGMPLAVGAQVAHPDKRVICFSGDGAVGFNFAEFDTMVRHNLPVVVVVNNDQQWGMSAHGQDLIFGPGKRVASELAATRYDLAAAGFGAHAEYVTKVEELGPALKRALATNRPACVNVMTKPVMNPITQRFMGRAAEGLRSPEGKARVPYADILEV</sequence>
<dbReference type="InterPro" id="IPR029035">
    <property type="entry name" value="DHS-like_NAD/FAD-binding_dom"/>
</dbReference>
<evidence type="ECO:0000259" key="8">
    <source>
        <dbReference type="Pfam" id="PF02775"/>
    </source>
</evidence>
<dbReference type="AlphaFoldDB" id="A0A974A3V2"/>
<comment type="caution">
    <text evidence="10">The sequence shown here is derived from an EMBL/GenBank/DDBJ whole genome shotgun (WGS) entry which is preliminary data.</text>
</comment>
<evidence type="ECO:0000256" key="2">
    <source>
        <dbReference type="ARBA" id="ARBA00001964"/>
    </source>
</evidence>
<organism evidence="10">
    <name type="scientific">Bradyrhizobium septentrionale</name>
    <dbReference type="NCBI Taxonomy" id="1404411"/>
    <lineage>
        <taxon>Bacteria</taxon>
        <taxon>Pseudomonadati</taxon>
        <taxon>Pseudomonadota</taxon>
        <taxon>Alphaproteobacteria</taxon>
        <taxon>Hyphomicrobiales</taxon>
        <taxon>Nitrobacteraceae</taxon>
        <taxon>Bradyrhizobium</taxon>
    </lineage>
</organism>
<name>A0A974A3V2_9BRAD</name>
<dbReference type="PANTHER" id="PTHR18968">
    <property type="entry name" value="THIAMINE PYROPHOSPHATE ENZYMES"/>
    <property type="match status" value="1"/>
</dbReference>
<dbReference type="CDD" id="cd02004">
    <property type="entry name" value="TPP_BZL_OCoD_HPCL"/>
    <property type="match status" value="1"/>
</dbReference>
<gene>
    <name evidence="10" type="ORF">HAP48_032390</name>
</gene>
<evidence type="ECO:0000256" key="5">
    <source>
        <dbReference type="ARBA" id="ARBA00023052"/>
    </source>
</evidence>
<dbReference type="Pfam" id="PF00205">
    <property type="entry name" value="TPP_enzyme_M"/>
    <property type="match status" value="1"/>
</dbReference>
<dbReference type="EMBL" id="JAAOLE020000001">
    <property type="protein sequence ID" value="NVI47580.1"/>
    <property type="molecule type" value="Genomic_DNA"/>
</dbReference>
<dbReference type="GO" id="GO:0005948">
    <property type="term" value="C:acetolactate synthase complex"/>
    <property type="evidence" value="ECO:0007669"/>
    <property type="project" value="TreeGrafter"/>
</dbReference>
<dbReference type="SUPFAM" id="SSF52518">
    <property type="entry name" value="Thiamin diphosphate-binding fold (THDP-binding)"/>
    <property type="match status" value="2"/>
</dbReference>
<feature type="domain" description="Thiamine pyrophosphate enzyme N-terminal TPP-binding" evidence="9">
    <location>
        <begin position="5"/>
        <end position="108"/>
    </location>
</feature>
<dbReference type="PANTHER" id="PTHR18968:SF166">
    <property type="entry name" value="2-HYDROXYACYL-COA LYASE 2"/>
    <property type="match status" value="1"/>
</dbReference>
<dbReference type="GO" id="GO:0030976">
    <property type="term" value="F:thiamine pyrophosphate binding"/>
    <property type="evidence" value="ECO:0007669"/>
    <property type="project" value="InterPro"/>
</dbReference>
<evidence type="ECO:0000256" key="1">
    <source>
        <dbReference type="ARBA" id="ARBA00001946"/>
    </source>
</evidence>
<proteinExistence type="inferred from homology"/>
<keyword evidence="5 6" id="KW-0786">Thiamine pyrophosphate</keyword>
<dbReference type="InterPro" id="IPR000399">
    <property type="entry name" value="TPP-bd_CS"/>
</dbReference>
<comment type="similarity">
    <text evidence="3 6">Belongs to the TPP enzyme family.</text>
</comment>
<dbReference type="GO" id="GO:0050660">
    <property type="term" value="F:flavin adenine dinucleotide binding"/>
    <property type="evidence" value="ECO:0007669"/>
    <property type="project" value="TreeGrafter"/>
</dbReference>
<dbReference type="InterPro" id="IPR012000">
    <property type="entry name" value="Thiamin_PyroP_enz_cen_dom"/>
</dbReference>
<dbReference type="FunFam" id="3.40.50.970:FF:000007">
    <property type="entry name" value="Acetolactate synthase"/>
    <property type="match status" value="1"/>
</dbReference>
<dbReference type="Pfam" id="PF02775">
    <property type="entry name" value="TPP_enzyme_C"/>
    <property type="match status" value="1"/>
</dbReference>
<reference evidence="10" key="1">
    <citation type="submission" date="2020-06" db="EMBL/GenBank/DDBJ databases">
        <title>Whole Genome Sequence of Bradyrhizobium sp. Strain 1S1.</title>
        <authorList>
            <person name="Bromfield E.S.P."/>
            <person name="Cloutier S."/>
        </authorList>
    </citation>
    <scope>NUCLEOTIDE SEQUENCE [LARGE SCALE GENOMIC DNA]</scope>
    <source>
        <strain evidence="10">1S1</strain>
    </source>
</reference>
<dbReference type="InterPro" id="IPR012001">
    <property type="entry name" value="Thiamin_PyroP_enz_TPP-bd_dom"/>
</dbReference>
<protein>
    <submittedName>
        <fullName evidence="10">Thiamine pyrophosphate-binding protein</fullName>
    </submittedName>
</protein>
<evidence type="ECO:0000313" key="10">
    <source>
        <dbReference type="EMBL" id="NVI47580.1"/>
    </source>
</evidence>
<dbReference type="RefSeq" id="WP_166208256.1">
    <property type="nucleotide sequence ID" value="NZ_CP088285.1"/>
</dbReference>
<dbReference type="CDD" id="cd07035">
    <property type="entry name" value="TPP_PYR_POX_like"/>
    <property type="match status" value="1"/>
</dbReference>
<feature type="domain" description="Thiamine pyrophosphate enzyme central" evidence="7">
    <location>
        <begin position="194"/>
        <end position="329"/>
    </location>
</feature>
<comment type="cofactor">
    <cofactor evidence="2">
        <name>thiamine diphosphate</name>
        <dbReference type="ChEBI" id="CHEBI:58937"/>
    </cofactor>
</comment>
<keyword evidence="4" id="KW-0479">Metal-binding</keyword>
<dbReference type="InterPro" id="IPR045229">
    <property type="entry name" value="TPP_enz"/>
</dbReference>